<dbReference type="RefSeq" id="WP_092105428.1">
    <property type="nucleotide sequence ID" value="NZ_FOOT01000013.1"/>
</dbReference>
<dbReference type="AlphaFoldDB" id="A0A1I2ZCB9"/>
<sequence>MSDNEFDILDELYFVTPYADLKSTLSLTDEELCAALQVLIRKGYVKIFYPDPDTELEYDEAGFSKHCQQYAFLATKAGLIVHNSI</sequence>
<accession>A0A1I2ZCB9</accession>
<proteinExistence type="predicted"/>
<dbReference type="Proteomes" id="UP000198724">
    <property type="component" value="Unassembled WGS sequence"/>
</dbReference>
<evidence type="ECO:0000313" key="2">
    <source>
        <dbReference type="Proteomes" id="UP000198724"/>
    </source>
</evidence>
<keyword evidence="2" id="KW-1185">Reference proteome</keyword>
<dbReference type="EMBL" id="FOOT01000013">
    <property type="protein sequence ID" value="SFH35508.1"/>
    <property type="molecule type" value="Genomic_DNA"/>
</dbReference>
<name>A0A1I2ZCB9_9BACT</name>
<gene>
    <name evidence="1" type="ORF">SAMN05421739_1139</name>
</gene>
<evidence type="ECO:0000313" key="1">
    <source>
        <dbReference type="EMBL" id="SFH35508.1"/>
    </source>
</evidence>
<dbReference type="STRING" id="1436961.SAMN05421739_1139"/>
<organism evidence="1 2">
    <name type="scientific">Pontibacter chinhatensis</name>
    <dbReference type="NCBI Taxonomy" id="1436961"/>
    <lineage>
        <taxon>Bacteria</taxon>
        <taxon>Pseudomonadati</taxon>
        <taxon>Bacteroidota</taxon>
        <taxon>Cytophagia</taxon>
        <taxon>Cytophagales</taxon>
        <taxon>Hymenobacteraceae</taxon>
        <taxon>Pontibacter</taxon>
    </lineage>
</organism>
<protein>
    <submittedName>
        <fullName evidence="1">Uncharacterized protein</fullName>
    </submittedName>
</protein>
<reference evidence="2" key="1">
    <citation type="submission" date="2016-10" db="EMBL/GenBank/DDBJ databases">
        <authorList>
            <person name="Varghese N."/>
            <person name="Submissions S."/>
        </authorList>
    </citation>
    <scope>NUCLEOTIDE SEQUENCE [LARGE SCALE GENOMIC DNA]</scope>
    <source>
        <strain evidence="2">LP51</strain>
    </source>
</reference>
<dbReference type="OrthoDB" id="981781at2"/>